<dbReference type="RefSeq" id="WP_284350249.1">
    <property type="nucleotide sequence ID" value="NZ_BRXS01000003.1"/>
</dbReference>
<keyword evidence="4 8" id="KW-0812">Transmembrane</keyword>
<accession>A0AA37Q3B0</accession>
<dbReference type="EMBL" id="BRXS01000003">
    <property type="protein sequence ID" value="GLC25790.1"/>
    <property type="molecule type" value="Genomic_DNA"/>
</dbReference>
<dbReference type="GO" id="GO:0015344">
    <property type="term" value="F:siderophore uptake transmembrane transporter activity"/>
    <property type="evidence" value="ECO:0007669"/>
    <property type="project" value="TreeGrafter"/>
</dbReference>
<dbReference type="Proteomes" id="UP001161325">
    <property type="component" value="Unassembled WGS sequence"/>
</dbReference>
<comment type="subcellular location">
    <subcellularLocation>
        <location evidence="1 8">Cell outer membrane</location>
        <topology evidence="1 8">Multi-pass membrane protein</topology>
    </subcellularLocation>
</comment>
<evidence type="ECO:0000256" key="5">
    <source>
        <dbReference type="ARBA" id="ARBA00022729"/>
    </source>
</evidence>
<evidence type="ECO:0000256" key="7">
    <source>
        <dbReference type="ARBA" id="ARBA00023237"/>
    </source>
</evidence>
<keyword evidence="5 9" id="KW-0732">Signal</keyword>
<dbReference type="GO" id="GO:0030246">
    <property type="term" value="F:carbohydrate binding"/>
    <property type="evidence" value="ECO:0007669"/>
    <property type="project" value="InterPro"/>
</dbReference>
<feature type="chain" id="PRO_5041460709" evidence="9">
    <location>
        <begin position="30"/>
        <end position="1056"/>
    </location>
</feature>
<keyword evidence="12" id="KW-1185">Reference proteome</keyword>
<dbReference type="SUPFAM" id="SSF56935">
    <property type="entry name" value="Porins"/>
    <property type="match status" value="1"/>
</dbReference>
<keyword evidence="2 8" id="KW-0813">Transport</keyword>
<dbReference type="InterPro" id="IPR039426">
    <property type="entry name" value="TonB-dep_rcpt-like"/>
</dbReference>
<dbReference type="NCBIfam" id="TIGR04056">
    <property type="entry name" value="OMP_RagA_SusC"/>
    <property type="match status" value="1"/>
</dbReference>
<dbReference type="InterPro" id="IPR013784">
    <property type="entry name" value="Carb-bd-like_fold"/>
</dbReference>
<feature type="signal peptide" evidence="9">
    <location>
        <begin position="1"/>
        <end position="29"/>
    </location>
</feature>
<proteinExistence type="inferred from homology"/>
<comment type="caution">
    <text evidence="11">The sequence shown here is derived from an EMBL/GenBank/DDBJ whole genome shotgun (WGS) entry which is preliminary data.</text>
</comment>
<dbReference type="Gene3D" id="2.60.40.1120">
    <property type="entry name" value="Carboxypeptidase-like, regulatory domain"/>
    <property type="match status" value="1"/>
</dbReference>
<dbReference type="Pfam" id="PF07715">
    <property type="entry name" value="Plug"/>
    <property type="match status" value="1"/>
</dbReference>
<keyword evidence="7 8" id="KW-0998">Cell outer membrane</keyword>
<evidence type="ECO:0000256" key="1">
    <source>
        <dbReference type="ARBA" id="ARBA00004571"/>
    </source>
</evidence>
<evidence type="ECO:0000313" key="11">
    <source>
        <dbReference type="EMBL" id="GLC25790.1"/>
    </source>
</evidence>
<keyword evidence="6 8" id="KW-0472">Membrane</keyword>
<dbReference type="AlphaFoldDB" id="A0AA37Q3B0"/>
<protein>
    <submittedName>
        <fullName evidence="11">SusC/RagA family TonB-linked outer membrane protein</fullName>
    </submittedName>
</protein>
<dbReference type="InterPro" id="IPR037066">
    <property type="entry name" value="Plug_dom_sf"/>
</dbReference>
<name>A0AA37Q3B0_9BACT</name>
<sequence>MTERPSPWAAPPRPSASLARALAVGALLAASPALLVAQTGRVTGTVNDSTSGRALGQVQIQIAGTRLGTLTDESGRFTLANVPAGDVVVEARRLGYLPVTRRVAVTSGGTATVALNMRTAALTLQAVVTTGVVDPTSGTRVPFTVGRVDAANAPVPAANAVESIQGKVAGVTVIPSGQPGSGTTVVLRSPTSINKSNSPLVVVDGVILSQSFDASSADLEALDIESVEIVKGAAAASLYGSRASAGVIQIRTRRGADQATGTTRVSARSEYGSNSLAREIEWAKYHSYRLSPSGGWVNAAGRDTTRNGRVPEVAYLRFQDNPYPTQTYDQVDRFFDPGNFYKNSINLSQNSGRTNWFLSLVNNREDGVVLNSGAYQQNDLRLNLDHSPRENLKLSFSGYHSRSNRANLYGDTFFDLINQAPDVDLRRPDPDGTPFIFQPDSADAREENPLYVLSTENRRRRRARTQGSLETRFAPLEWLSFDGNVSYDRSDRRNSFFLDQGLKTEGFSTPGVGGPGEIELVTGITSALNAGGSVNLLQRFGALTLRSTGRALLERESNDVSEARGTNLAVPGVSSLDNATQRFLESSIQEIRTNSYIVSGGADYAGRYILDALVRRDGSSLFGPEERWNTYYRASGSWRMGEESWWPFKGTITEFKPRISRGTAGGRPDFADQFETLGFLAGGGLVKQTLGNRFLKPELATETEAGIDLIIKDRYSLQLSYARNTVRDQLIQVPLFAGLGYETQWQNAGTVQGNTIEATLEAQVIRSPKLQWRTGLVADRSRNKITEFGRQCFQRNEIQFLCEGEALQAMYGFRFIKGPTELPEAVASRASEFAVNDEGLLVWVGPGNTFREGETKQLWGTTTTIGTANYQWGMPIPLRDAAGNARVVKIGDGTPDFHLGWSNNVQWRGFSFYGLVDAVMGGDAYNQTNQRMYQWGRSGDVDQVGKPQDLKKPIEYYVNLYSAADPTDYFVEDASFVKLRELSVRYRFGNRALGPLSRLGARGVSVGLIGRNLMTWTKYKGYDPEVSGDADAPLVRIDSFDYPRYRTITGNIQIDF</sequence>
<evidence type="ECO:0000259" key="10">
    <source>
        <dbReference type="Pfam" id="PF07715"/>
    </source>
</evidence>
<reference evidence="11" key="1">
    <citation type="submission" date="2022-08" db="EMBL/GenBank/DDBJ databases">
        <title>Draft genome sequencing of Roseisolibacter agri AW1220.</title>
        <authorList>
            <person name="Tobiishi Y."/>
            <person name="Tonouchi A."/>
        </authorList>
    </citation>
    <scope>NUCLEOTIDE SEQUENCE</scope>
    <source>
        <strain evidence="11">AW1220</strain>
    </source>
</reference>
<dbReference type="PANTHER" id="PTHR30069:SF29">
    <property type="entry name" value="HEMOGLOBIN AND HEMOGLOBIN-HAPTOGLOBIN-BINDING PROTEIN 1-RELATED"/>
    <property type="match status" value="1"/>
</dbReference>
<evidence type="ECO:0000256" key="3">
    <source>
        <dbReference type="ARBA" id="ARBA00022452"/>
    </source>
</evidence>
<dbReference type="InterPro" id="IPR036942">
    <property type="entry name" value="Beta-barrel_TonB_sf"/>
</dbReference>
<dbReference type="InterPro" id="IPR012910">
    <property type="entry name" value="Plug_dom"/>
</dbReference>
<dbReference type="GO" id="GO:0044718">
    <property type="term" value="P:siderophore transmembrane transport"/>
    <property type="evidence" value="ECO:0007669"/>
    <property type="project" value="TreeGrafter"/>
</dbReference>
<dbReference type="Gene3D" id="2.170.130.10">
    <property type="entry name" value="TonB-dependent receptor, plug domain"/>
    <property type="match status" value="1"/>
</dbReference>
<dbReference type="PANTHER" id="PTHR30069">
    <property type="entry name" value="TONB-DEPENDENT OUTER MEMBRANE RECEPTOR"/>
    <property type="match status" value="1"/>
</dbReference>
<dbReference type="Gene3D" id="2.40.170.20">
    <property type="entry name" value="TonB-dependent receptor, beta-barrel domain"/>
    <property type="match status" value="1"/>
</dbReference>
<dbReference type="Pfam" id="PF13715">
    <property type="entry name" value="CarbopepD_reg_2"/>
    <property type="match status" value="1"/>
</dbReference>
<evidence type="ECO:0000256" key="4">
    <source>
        <dbReference type="ARBA" id="ARBA00022692"/>
    </source>
</evidence>
<organism evidence="11 12">
    <name type="scientific">Roseisolibacter agri</name>
    <dbReference type="NCBI Taxonomy" id="2014610"/>
    <lineage>
        <taxon>Bacteria</taxon>
        <taxon>Pseudomonadati</taxon>
        <taxon>Gemmatimonadota</taxon>
        <taxon>Gemmatimonadia</taxon>
        <taxon>Gemmatimonadales</taxon>
        <taxon>Gemmatimonadaceae</taxon>
        <taxon>Roseisolibacter</taxon>
    </lineage>
</organism>
<dbReference type="InterPro" id="IPR023996">
    <property type="entry name" value="TonB-dep_OMP_SusC/RagA"/>
</dbReference>
<evidence type="ECO:0000313" key="12">
    <source>
        <dbReference type="Proteomes" id="UP001161325"/>
    </source>
</evidence>
<gene>
    <name evidence="11" type="ORF">rosag_23030</name>
</gene>
<comment type="similarity">
    <text evidence="8">Belongs to the TonB-dependent receptor family.</text>
</comment>
<evidence type="ECO:0000256" key="2">
    <source>
        <dbReference type="ARBA" id="ARBA00022448"/>
    </source>
</evidence>
<dbReference type="GO" id="GO:0009279">
    <property type="term" value="C:cell outer membrane"/>
    <property type="evidence" value="ECO:0007669"/>
    <property type="project" value="UniProtKB-SubCell"/>
</dbReference>
<evidence type="ECO:0000256" key="6">
    <source>
        <dbReference type="ARBA" id="ARBA00023136"/>
    </source>
</evidence>
<evidence type="ECO:0000256" key="8">
    <source>
        <dbReference type="PROSITE-ProRule" id="PRU01360"/>
    </source>
</evidence>
<dbReference type="SUPFAM" id="SSF49452">
    <property type="entry name" value="Starch-binding domain-like"/>
    <property type="match status" value="1"/>
</dbReference>
<dbReference type="PROSITE" id="PS52016">
    <property type="entry name" value="TONB_DEPENDENT_REC_3"/>
    <property type="match status" value="1"/>
</dbReference>
<evidence type="ECO:0000256" key="9">
    <source>
        <dbReference type="SAM" id="SignalP"/>
    </source>
</evidence>
<keyword evidence="3 8" id="KW-1134">Transmembrane beta strand</keyword>
<feature type="domain" description="TonB-dependent receptor plug" evidence="10">
    <location>
        <begin position="156"/>
        <end position="247"/>
    </location>
</feature>